<dbReference type="Pfam" id="PF11153">
    <property type="entry name" value="DUF2931"/>
    <property type="match status" value="1"/>
</dbReference>
<dbReference type="Proteomes" id="UP001501321">
    <property type="component" value="Unassembled WGS sequence"/>
</dbReference>
<organism evidence="1 2">
    <name type="scientific">Pseudaeromonas paramecii</name>
    <dbReference type="NCBI Taxonomy" id="2138166"/>
    <lineage>
        <taxon>Bacteria</taxon>
        <taxon>Pseudomonadati</taxon>
        <taxon>Pseudomonadota</taxon>
        <taxon>Gammaproteobacteria</taxon>
        <taxon>Aeromonadales</taxon>
        <taxon>Aeromonadaceae</taxon>
        <taxon>Pseudaeromonas</taxon>
    </lineage>
</organism>
<evidence type="ECO:0000313" key="2">
    <source>
        <dbReference type="Proteomes" id="UP001501321"/>
    </source>
</evidence>
<accession>A0ABP8Q4Y1</accession>
<name>A0ABP8Q4Y1_9GAMM</name>
<keyword evidence="2" id="KW-1185">Reference proteome</keyword>
<protein>
    <recommendedName>
        <fullName evidence="3">DUF2931 family protein</fullName>
    </recommendedName>
</protein>
<reference evidence="2" key="1">
    <citation type="journal article" date="2019" name="Int. J. Syst. Evol. Microbiol.">
        <title>The Global Catalogue of Microorganisms (GCM) 10K type strain sequencing project: providing services to taxonomists for standard genome sequencing and annotation.</title>
        <authorList>
            <consortium name="The Broad Institute Genomics Platform"/>
            <consortium name="The Broad Institute Genome Sequencing Center for Infectious Disease"/>
            <person name="Wu L."/>
            <person name="Ma J."/>
        </authorList>
    </citation>
    <scope>NUCLEOTIDE SEQUENCE [LARGE SCALE GENOMIC DNA]</scope>
    <source>
        <strain evidence="2">JCM 32226</strain>
    </source>
</reference>
<proteinExistence type="predicted"/>
<comment type="caution">
    <text evidence="1">The sequence shown here is derived from an EMBL/GenBank/DDBJ whole genome shotgun (WGS) entry which is preliminary data.</text>
</comment>
<dbReference type="InterPro" id="IPR021326">
    <property type="entry name" value="DUF2931"/>
</dbReference>
<sequence length="145" mass="16657">MPDKALLEMVSYHDHKRYRIEVDLPADLGRQMQQVYLVDGRHDRRDFLYFGLAPGGYYEVLLQGGLLGVSPDILLARGIASEVTDDWRDKRIPIARQYKNNLAVFDEKYGALFKQYPIPLGMAWAPIMDAYRAAQPKTDEQPITK</sequence>
<evidence type="ECO:0008006" key="3">
    <source>
        <dbReference type="Google" id="ProtNLM"/>
    </source>
</evidence>
<dbReference type="EMBL" id="BAABFC010000009">
    <property type="protein sequence ID" value="GAA4497399.1"/>
    <property type="molecule type" value="Genomic_DNA"/>
</dbReference>
<evidence type="ECO:0000313" key="1">
    <source>
        <dbReference type="EMBL" id="GAA4497399.1"/>
    </source>
</evidence>
<gene>
    <name evidence="1" type="ORF">GCM10023095_13940</name>
</gene>